<dbReference type="AlphaFoldDB" id="A0A5D0D0Z5"/>
<dbReference type="Proteomes" id="UP000325218">
    <property type="component" value="Unassembled WGS sequence"/>
</dbReference>
<accession>A0A5D0D0Z5</accession>
<sequence>MNLETTRVRLEDLSQIDYEIHIGKSAAVEYRRVMILKFIGSYGFGSGGNSDATYMRAMGEAALEAWDPDALILDLSDLDYEWGDMMDYVFDMGVDKYADLPFPKAMVVSERCEEAIRTLLLGLYSPKGIEETGWVFRSLEDAWSYVEKKLVEYKSK</sequence>
<dbReference type="EMBL" id="VSDO01000001">
    <property type="protein sequence ID" value="TYA14465.1"/>
    <property type="molecule type" value="Genomic_DNA"/>
</dbReference>
<gene>
    <name evidence="1" type="ORF">FRY98_01905</name>
</gene>
<comment type="caution">
    <text evidence="1">The sequence shown here is derived from an EMBL/GenBank/DDBJ whole genome shotgun (WGS) entry which is preliminary data.</text>
</comment>
<keyword evidence="2" id="KW-1185">Reference proteome</keyword>
<evidence type="ECO:0008006" key="3">
    <source>
        <dbReference type="Google" id="ProtNLM"/>
    </source>
</evidence>
<protein>
    <recommendedName>
        <fullName evidence="3">STAS/SEC14 domain-containing protein</fullName>
    </recommendedName>
</protein>
<organism evidence="1 2">
    <name type="scientific">Paenibacillus faecis</name>
    <dbReference type="NCBI Taxonomy" id="862114"/>
    <lineage>
        <taxon>Bacteria</taxon>
        <taxon>Bacillati</taxon>
        <taxon>Bacillota</taxon>
        <taxon>Bacilli</taxon>
        <taxon>Bacillales</taxon>
        <taxon>Paenibacillaceae</taxon>
        <taxon>Paenibacillus</taxon>
    </lineage>
</organism>
<evidence type="ECO:0000313" key="2">
    <source>
        <dbReference type="Proteomes" id="UP000325218"/>
    </source>
</evidence>
<name>A0A5D0D0Z5_9BACL</name>
<dbReference type="RefSeq" id="WP_148450053.1">
    <property type="nucleotide sequence ID" value="NZ_VSDO01000001.1"/>
</dbReference>
<proteinExistence type="predicted"/>
<reference evidence="1 2" key="1">
    <citation type="submission" date="2019-08" db="EMBL/GenBank/DDBJ databases">
        <title>Genome sequencing of Paenibacillus faecis DSM 23593(T).</title>
        <authorList>
            <person name="Kook J.-K."/>
            <person name="Park S.-N."/>
            <person name="Lim Y.K."/>
        </authorList>
    </citation>
    <scope>NUCLEOTIDE SEQUENCE [LARGE SCALE GENOMIC DNA]</scope>
    <source>
        <strain evidence="1 2">DSM 23593</strain>
    </source>
</reference>
<dbReference type="OrthoDB" id="2598626at2"/>
<evidence type="ECO:0000313" key="1">
    <source>
        <dbReference type="EMBL" id="TYA14465.1"/>
    </source>
</evidence>